<dbReference type="EMBL" id="HG994372">
    <property type="protein sequence ID" value="CAF2115752.1"/>
    <property type="molecule type" value="Genomic_DNA"/>
</dbReference>
<organism evidence="2">
    <name type="scientific">Brassica napus</name>
    <name type="common">Rape</name>
    <dbReference type="NCBI Taxonomy" id="3708"/>
    <lineage>
        <taxon>Eukaryota</taxon>
        <taxon>Viridiplantae</taxon>
        <taxon>Streptophyta</taxon>
        <taxon>Embryophyta</taxon>
        <taxon>Tracheophyta</taxon>
        <taxon>Spermatophyta</taxon>
        <taxon>Magnoliopsida</taxon>
        <taxon>eudicotyledons</taxon>
        <taxon>Gunneridae</taxon>
        <taxon>Pentapetalae</taxon>
        <taxon>rosids</taxon>
        <taxon>malvids</taxon>
        <taxon>Brassicales</taxon>
        <taxon>Brassicaceae</taxon>
        <taxon>Brassiceae</taxon>
        <taxon>Brassica</taxon>
    </lineage>
</organism>
<feature type="region of interest" description="Disordered" evidence="1">
    <location>
        <begin position="44"/>
        <end position="70"/>
    </location>
</feature>
<evidence type="ECO:0000313" key="2">
    <source>
        <dbReference type="EMBL" id="CAF2115752.1"/>
    </source>
</evidence>
<name>A0A816V1H9_BRANA</name>
<gene>
    <name evidence="2" type="ORF">DARMORV10_C08P47620.1</name>
</gene>
<accession>A0A816V1H9</accession>
<feature type="non-terminal residue" evidence="2">
    <location>
        <position position="1"/>
    </location>
</feature>
<protein>
    <submittedName>
        <fullName evidence="2">(rape) hypothetical protein</fullName>
    </submittedName>
</protein>
<dbReference type="Proteomes" id="UP001295469">
    <property type="component" value="Chromosome C08"/>
</dbReference>
<sequence>MTPPATNLVEHEGQMIASPPAIVPPPASGPLTVEEDACDITVEEEEAVDEHEIDEEASDDDSDKGPTFVRSLEPATPRFEASEMLQSQIDSFWPSIGEAIVNGPKKKGQEDRSLRFPWAGRMYQSSRNLFRATEPTFRLDGTPQVTIPSK</sequence>
<feature type="compositionally biased region" description="Acidic residues" evidence="1">
    <location>
        <begin position="44"/>
        <end position="62"/>
    </location>
</feature>
<proteinExistence type="predicted"/>
<evidence type="ECO:0000256" key="1">
    <source>
        <dbReference type="SAM" id="MobiDB-lite"/>
    </source>
</evidence>
<dbReference type="AlphaFoldDB" id="A0A816V1H9"/>
<reference evidence="2" key="1">
    <citation type="submission" date="2021-01" db="EMBL/GenBank/DDBJ databases">
        <authorList>
            <consortium name="Genoscope - CEA"/>
            <person name="William W."/>
        </authorList>
    </citation>
    <scope>NUCLEOTIDE SEQUENCE</scope>
</reference>